<accession>A0AAD2Q1A9</accession>
<sequence length="90" mass="10027">AGSNSNLLEQKDRLRRQLSVLRAIWAICAFSLHTRSPLQSPFGEADVDNALLGSKFLNVDEVQSMIHDVSALIRLNVIESQSQQQDHTPT</sequence>
<feature type="non-terminal residue" evidence="1">
    <location>
        <position position="1"/>
    </location>
</feature>
<keyword evidence="2" id="KW-1185">Reference proteome</keyword>
<dbReference type="AlphaFoldDB" id="A0AAD2Q1A9"/>
<name>A0AAD2Q1A9_9AGAR</name>
<comment type="caution">
    <text evidence="1">The sequence shown here is derived from an EMBL/GenBank/DDBJ whole genome shotgun (WGS) entry which is preliminary data.</text>
</comment>
<dbReference type="Proteomes" id="UP001295794">
    <property type="component" value="Unassembled WGS sequence"/>
</dbReference>
<organism evidence="1 2">
    <name type="scientific">Mycena citricolor</name>
    <dbReference type="NCBI Taxonomy" id="2018698"/>
    <lineage>
        <taxon>Eukaryota</taxon>
        <taxon>Fungi</taxon>
        <taxon>Dikarya</taxon>
        <taxon>Basidiomycota</taxon>
        <taxon>Agaricomycotina</taxon>
        <taxon>Agaricomycetes</taxon>
        <taxon>Agaricomycetidae</taxon>
        <taxon>Agaricales</taxon>
        <taxon>Marasmiineae</taxon>
        <taxon>Mycenaceae</taxon>
        <taxon>Mycena</taxon>
    </lineage>
</organism>
<feature type="non-terminal residue" evidence="1">
    <location>
        <position position="90"/>
    </location>
</feature>
<evidence type="ECO:0000313" key="1">
    <source>
        <dbReference type="EMBL" id="CAK5263412.1"/>
    </source>
</evidence>
<gene>
    <name evidence="1" type="ORF">MYCIT1_LOCUS2871</name>
</gene>
<evidence type="ECO:0000313" key="2">
    <source>
        <dbReference type="Proteomes" id="UP001295794"/>
    </source>
</evidence>
<dbReference type="EMBL" id="CAVNYO010000040">
    <property type="protein sequence ID" value="CAK5263412.1"/>
    <property type="molecule type" value="Genomic_DNA"/>
</dbReference>
<proteinExistence type="predicted"/>
<reference evidence="1" key="1">
    <citation type="submission" date="2023-11" db="EMBL/GenBank/DDBJ databases">
        <authorList>
            <person name="De Vega J J."/>
            <person name="De Vega J J."/>
        </authorList>
    </citation>
    <scope>NUCLEOTIDE SEQUENCE</scope>
</reference>
<protein>
    <submittedName>
        <fullName evidence="1">Uncharacterized protein</fullName>
    </submittedName>
</protein>